<feature type="transmembrane region" description="Helical" evidence="5">
    <location>
        <begin position="97"/>
        <end position="116"/>
    </location>
</feature>
<gene>
    <name evidence="6" type="ORF">O181_004521</name>
</gene>
<dbReference type="CDD" id="cd09019">
    <property type="entry name" value="galactose_mutarotase_like"/>
    <property type="match status" value="1"/>
</dbReference>
<dbReference type="InterPro" id="IPR014718">
    <property type="entry name" value="GH-type_carb-bd"/>
</dbReference>
<keyword evidence="5" id="KW-0472">Membrane</keyword>
<evidence type="ECO:0000256" key="2">
    <source>
        <dbReference type="ARBA" id="ARBA00023235"/>
    </source>
</evidence>
<evidence type="ECO:0000313" key="6">
    <source>
        <dbReference type="EMBL" id="MBW0464806.1"/>
    </source>
</evidence>
<dbReference type="GO" id="GO:0006006">
    <property type="term" value="P:glucose metabolic process"/>
    <property type="evidence" value="ECO:0007669"/>
    <property type="project" value="TreeGrafter"/>
</dbReference>
<dbReference type="Gene3D" id="2.70.98.10">
    <property type="match status" value="1"/>
</dbReference>
<keyword evidence="5" id="KW-0812">Transmembrane</keyword>
<dbReference type="Proteomes" id="UP000765509">
    <property type="component" value="Unassembled WGS sequence"/>
</dbReference>
<comment type="caution">
    <text evidence="6">The sequence shown here is derived from an EMBL/GenBank/DDBJ whole genome shotgun (WGS) entry which is preliminary data.</text>
</comment>
<protein>
    <recommendedName>
        <fullName evidence="8">Aldose 1-epimerase</fullName>
    </recommendedName>
</protein>
<dbReference type="SUPFAM" id="SSF74650">
    <property type="entry name" value="Galactose mutarotase-like"/>
    <property type="match status" value="1"/>
</dbReference>
<evidence type="ECO:0008006" key="8">
    <source>
        <dbReference type="Google" id="ProtNLM"/>
    </source>
</evidence>
<dbReference type="OrthoDB" id="274691at2759"/>
<keyword evidence="3" id="KW-0119">Carbohydrate metabolism</keyword>
<feature type="compositionally biased region" description="Low complexity" evidence="4">
    <location>
        <begin position="9"/>
        <end position="18"/>
    </location>
</feature>
<evidence type="ECO:0000313" key="7">
    <source>
        <dbReference type="Proteomes" id="UP000765509"/>
    </source>
</evidence>
<dbReference type="InterPro" id="IPR008183">
    <property type="entry name" value="Aldose_1/G6P_1-epimerase"/>
</dbReference>
<comment type="similarity">
    <text evidence="1">Belongs to the aldose epimerase family.</text>
</comment>
<dbReference type="AlphaFoldDB" id="A0A9Q3BFQ1"/>
<dbReference type="InterPro" id="IPR047215">
    <property type="entry name" value="Galactose_mutarotase-like"/>
</dbReference>
<sequence length="492" mass="54797">MVLDRLRPLPRSARSPSAVDLETSKPLKDAFGSRIDNDTDEDSDDSQLVTFPPQANTLLLSSFSRLSHRTSTNASYRTCRMGPRGFKLKVTGRSFRTLSLILLSIFGILALFLFPWRKPRSDLDLRQLRTLENPLDPLALHNLSAPDGSIYASFLGVGATVQSLLVKDRWGAFRDIVLGFDNASEYLNNPINPRFGSIVGRYANRIKNCSFTMPGNPSQVYHTTPNDHEGLDTLHGGKPGWDLRPFKVEVKNLSYIAFSLIDGDGEQGFPSQVFSKVEYELLPGAKWKTKISATAGGKTPLMASSHVYWNLDAYMADEPASEHFLQLNAPLHILVDGFLIPTGKIESVAKTPLDFTQATRIGARLNQTEGLCGKGCKGYDNAFVYDTSRSLNAPAMHLWSEKSGIKMSVTTDQLGVQLYTCNNIHSDNSSIKPIPRKRSQTNLKAIYENHSCVVIEQQGFIDAINNPHWQIDSIYGPDRPYEWNSVYEFSVT</sequence>
<dbReference type="Pfam" id="PF01263">
    <property type="entry name" value="Aldose_epim"/>
    <property type="match status" value="1"/>
</dbReference>
<proteinExistence type="inferred from homology"/>
<name>A0A9Q3BFQ1_9BASI</name>
<keyword evidence="5" id="KW-1133">Transmembrane helix</keyword>
<dbReference type="GO" id="GO:0004034">
    <property type="term" value="F:aldose 1-epimerase activity"/>
    <property type="evidence" value="ECO:0007669"/>
    <property type="project" value="TreeGrafter"/>
</dbReference>
<reference evidence="6" key="1">
    <citation type="submission" date="2021-03" db="EMBL/GenBank/DDBJ databases">
        <title>Draft genome sequence of rust myrtle Austropuccinia psidii MF-1, a brazilian biotype.</title>
        <authorList>
            <person name="Quecine M.C."/>
            <person name="Pachon D.M.R."/>
            <person name="Bonatelli M.L."/>
            <person name="Correr F.H."/>
            <person name="Franceschini L.M."/>
            <person name="Leite T.F."/>
            <person name="Margarido G.R.A."/>
            <person name="Almeida C.A."/>
            <person name="Ferrarezi J.A."/>
            <person name="Labate C.A."/>
        </authorList>
    </citation>
    <scope>NUCLEOTIDE SEQUENCE</scope>
    <source>
        <strain evidence="6">MF-1</strain>
    </source>
</reference>
<evidence type="ECO:0000256" key="3">
    <source>
        <dbReference type="ARBA" id="ARBA00023277"/>
    </source>
</evidence>
<dbReference type="EMBL" id="AVOT02000884">
    <property type="protein sequence ID" value="MBW0464806.1"/>
    <property type="molecule type" value="Genomic_DNA"/>
</dbReference>
<evidence type="ECO:0000256" key="5">
    <source>
        <dbReference type="SAM" id="Phobius"/>
    </source>
</evidence>
<dbReference type="PANTHER" id="PTHR10091:SF6">
    <property type="entry name" value="1-EPIMERASE, PUTATIVE (AFU_ORTHOLOGUE AFUA_3G13240)-RELATED"/>
    <property type="match status" value="1"/>
</dbReference>
<dbReference type="GO" id="GO:0030246">
    <property type="term" value="F:carbohydrate binding"/>
    <property type="evidence" value="ECO:0007669"/>
    <property type="project" value="InterPro"/>
</dbReference>
<feature type="region of interest" description="Disordered" evidence="4">
    <location>
        <begin position="1"/>
        <end position="47"/>
    </location>
</feature>
<dbReference type="GO" id="GO:0033499">
    <property type="term" value="P:galactose catabolic process via UDP-galactose, Leloir pathway"/>
    <property type="evidence" value="ECO:0007669"/>
    <property type="project" value="TreeGrafter"/>
</dbReference>
<keyword evidence="7" id="KW-1185">Reference proteome</keyword>
<dbReference type="InterPro" id="IPR011013">
    <property type="entry name" value="Gal_mutarotase_sf_dom"/>
</dbReference>
<evidence type="ECO:0000256" key="1">
    <source>
        <dbReference type="ARBA" id="ARBA00006206"/>
    </source>
</evidence>
<accession>A0A9Q3BFQ1</accession>
<keyword evidence="2" id="KW-0413">Isomerase</keyword>
<dbReference type="PANTHER" id="PTHR10091">
    <property type="entry name" value="ALDOSE-1-EPIMERASE"/>
    <property type="match status" value="1"/>
</dbReference>
<evidence type="ECO:0000256" key="4">
    <source>
        <dbReference type="SAM" id="MobiDB-lite"/>
    </source>
</evidence>
<organism evidence="6 7">
    <name type="scientific">Austropuccinia psidii MF-1</name>
    <dbReference type="NCBI Taxonomy" id="1389203"/>
    <lineage>
        <taxon>Eukaryota</taxon>
        <taxon>Fungi</taxon>
        <taxon>Dikarya</taxon>
        <taxon>Basidiomycota</taxon>
        <taxon>Pucciniomycotina</taxon>
        <taxon>Pucciniomycetes</taxon>
        <taxon>Pucciniales</taxon>
        <taxon>Sphaerophragmiaceae</taxon>
        <taxon>Austropuccinia</taxon>
    </lineage>
</organism>